<dbReference type="PANTHER" id="PTHR43081">
    <property type="entry name" value="ADENYLATE CYCLASE, TERMINAL-DIFFERENTIATION SPECIFIC-RELATED"/>
    <property type="match status" value="1"/>
</dbReference>
<dbReference type="Proteomes" id="UP000199435">
    <property type="component" value="Unassembled WGS sequence"/>
</dbReference>
<dbReference type="SUPFAM" id="SSF55073">
    <property type="entry name" value="Nucleotide cyclase"/>
    <property type="match status" value="1"/>
</dbReference>
<accession>A0A1C3UYV3</accession>
<keyword evidence="3" id="KW-1185">Reference proteome</keyword>
<gene>
    <name evidence="2" type="ORF">GA0061102_100721</name>
</gene>
<dbReference type="PROSITE" id="PS50125">
    <property type="entry name" value="GUANYLATE_CYCLASE_2"/>
    <property type="match status" value="1"/>
</dbReference>
<dbReference type="InterPro" id="IPR029787">
    <property type="entry name" value="Nucleotide_cyclase"/>
</dbReference>
<organism evidence="2 3">
    <name type="scientific">Rhizobium miluonense</name>
    <dbReference type="NCBI Taxonomy" id="411945"/>
    <lineage>
        <taxon>Bacteria</taxon>
        <taxon>Pseudomonadati</taxon>
        <taxon>Pseudomonadota</taxon>
        <taxon>Alphaproteobacteria</taxon>
        <taxon>Hyphomicrobiales</taxon>
        <taxon>Rhizobiaceae</taxon>
        <taxon>Rhizobium/Agrobacterium group</taxon>
        <taxon>Rhizobium</taxon>
    </lineage>
</organism>
<reference evidence="3" key="1">
    <citation type="submission" date="2016-08" db="EMBL/GenBank/DDBJ databases">
        <authorList>
            <person name="Varghese N."/>
            <person name="Submissions Spin"/>
        </authorList>
    </citation>
    <scope>NUCLEOTIDE SEQUENCE [LARGE SCALE GENOMIC DNA]</scope>
    <source>
        <strain evidence="3">HAMBI 2971</strain>
    </source>
</reference>
<dbReference type="EMBL" id="FMAH01000007">
    <property type="protein sequence ID" value="SCB20660.1"/>
    <property type="molecule type" value="Genomic_DNA"/>
</dbReference>
<dbReference type="Gene3D" id="3.30.70.1230">
    <property type="entry name" value="Nucleotide cyclase"/>
    <property type="match status" value="1"/>
</dbReference>
<dbReference type="GO" id="GO:0004016">
    <property type="term" value="F:adenylate cyclase activity"/>
    <property type="evidence" value="ECO:0007669"/>
    <property type="project" value="UniProtKB-ARBA"/>
</dbReference>
<sequence>MTMLLDISQTAIPSSKITHAGINAAATLSLIEWLTGDECHALDEVGLISGLGRRLRAIGLPIDRLTLHLMTLHPEFIGRTFAWAPGEPIEIHDREHGMRLTIANTPLQKALETRETLIVGPGESQHGRWQHIDIFSGRGLVQLMIAPLCNADGPISSAAFGTKRPSGFTSAEQQVIARILPALRNATELRVLRQCELSLLDTYIGPMTASRILAGHIRRGEIESMETALLLCDLRGFTELSNRLPGNVVLGLLNAYFDKVVPAITREGGEVLKFMGDAVLAFFPGIDPPGACNAALVAARAILDDVDRFQYDDINIKVGIALHYGEVSYGNVGSGSRLDFTLIGPDVNVVSRIQSICSERGEALLISEAFREKAHITDAVSIGPQRLKGFADAMELFALAS</sequence>
<dbReference type="InterPro" id="IPR001054">
    <property type="entry name" value="A/G_cyclase"/>
</dbReference>
<dbReference type="RefSeq" id="WP_092846069.1">
    <property type="nucleotide sequence ID" value="NZ_FMAH01000007.1"/>
</dbReference>
<evidence type="ECO:0000259" key="1">
    <source>
        <dbReference type="PROSITE" id="PS50125"/>
    </source>
</evidence>
<evidence type="ECO:0000313" key="2">
    <source>
        <dbReference type="EMBL" id="SCB20660.1"/>
    </source>
</evidence>
<name>A0A1C3UYV3_9HYPH</name>
<dbReference type="STRING" id="411945.GA0061102_100721"/>
<dbReference type="AlphaFoldDB" id="A0A1C3UYV3"/>
<dbReference type="Pfam" id="PF00211">
    <property type="entry name" value="Guanylate_cyc"/>
    <property type="match status" value="1"/>
</dbReference>
<dbReference type="PANTHER" id="PTHR43081:SF11">
    <property type="entry name" value="BLR2264 PROTEIN"/>
    <property type="match status" value="1"/>
</dbReference>
<feature type="domain" description="Guanylate cyclase" evidence="1">
    <location>
        <begin position="228"/>
        <end position="354"/>
    </location>
</feature>
<protein>
    <submittedName>
        <fullName evidence="2">Adenylate cyclase</fullName>
    </submittedName>
</protein>
<dbReference type="InterPro" id="IPR050697">
    <property type="entry name" value="Adenylyl/Guanylyl_Cyclase_3/4"/>
</dbReference>
<dbReference type="CDD" id="cd07302">
    <property type="entry name" value="CHD"/>
    <property type="match status" value="1"/>
</dbReference>
<proteinExistence type="predicted"/>
<evidence type="ECO:0000313" key="3">
    <source>
        <dbReference type="Proteomes" id="UP000199435"/>
    </source>
</evidence>
<dbReference type="GO" id="GO:0035556">
    <property type="term" value="P:intracellular signal transduction"/>
    <property type="evidence" value="ECO:0007669"/>
    <property type="project" value="InterPro"/>
</dbReference>
<dbReference type="GO" id="GO:0006171">
    <property type="term" value="P:cAMP biosynthetic process"/>
    <property type="evidence" value="ECO:0007669"/>
    <property type="project" value="TreeGrafter"/>
</dbReference>
<dbReference type="SMART" id="SM00044">
    <property type="entry name" value="CYCc"/>
    <property type="match status" value="1"/>
</dbReference>
<dbReference type="OrthoDB" id="4565346at2"/>